<dbReference type="PROSITE" id="PS00638">
    <property type="entry name" value="PII_GLNB_CTER"/>
    <property type="match status" value="1"/>
</dbReference>
<gene>
    <name evidence="6" type="ORF">ACFO5I_11140</name>
</gene>
<dbReference type="PROSITE" id="PS51343">
    <property type="entry name" value="PII_GLNB_DOM"/>
    <property type="match status" value="1"/>
</dbReference>
<evidence type="ECO:0000256" key="4">
    <source>
        <dbReference type="ARBA" id="ARBA00023231"/>
    </source>
</evidence>
<keyword evidence="4" id="KW-0535">Nitrogen fixation</keyword>
<proteinExistence type="inferred from homology"/>
<dbReference type="SMART" id="SM00938">
    <property type="entry name" value="P-II"/>
    <property type="match status" value="1"/>
</dbReference>
<evidence type="ECO:0000313" key="6">
    <source>
        <dbReference type="EMBL" id="MFC4720277.1"/>
    </source>
</evidence>
<dbReference type="PANTHER" id="PTHR30115">
    <property type="entry name" value="NITROGEN REGULATORY PROTEIN P-II"/>
    <property type="match status" value="1"/>
</dbReference>
<keyword evidence="2" id="KW-0805">Transcription regulation</keyword>
<dbReference type="Proteomes" id="UP001595969">
    <property type="component" value="Unassembled WGS sequence"/>
</dbReference>
<dbReference type="SUPFAM" id="SSF54913">
    <property type="entry name" value="GlnB-like"/>
    <property type="match status" value="1"/>
</dbReference>
<dbReference type="InterPro" id="IPR011322">
    <property type="entry name" value="N-reg_PII-like_a/b"/>
</dbReference>
<dbReference type="Pfam" id="PF00543">
    <property type="entry name" value="P-II"/>
    <property type="match status" value="1"/>
</dbReference>
<dbReference type="RefSeq" id="WP_204653054.1">
    <property type="nucleotide sequence ID" value="NZ_JAFBFD010000004.1"/>
</dbReference>
<dbReference type="PRINTS" id="PR00340">
    <property type="entry name" value="PIIGLNB"/>
</dbReference>
<keyword evidence="3" id="KW-0804">Transcription</keyword>
<dbReference type="EMBL" id="JBHSGS010000061">
    <property type="protein sequence ID" value="MFC4720277.1"/>
    <property type="molecule type" value="Genomic_DNA"/>
</dbReference>
<comment type="similarity">
    <text evidence="5">Belongs to the P(II) protein family.</text>
</comment>
<accession>A0ABV9MW84</accession>
<name>A0ABV9MW84_9ENTE</name>
<evidence type="ECO:0000256" key="3">
    <source>
        <dbReference type="ARBA" id="ARBA00023163"/>
    </source>
</evidence>
<organism evidence="6 7">
    <name type="scientific">Enterococcus lemanii</name>
    <dbReference type="NCBI Taxonomy" id="1159752"/>
    <lineage>
        <taxon>Bacteria</taxon>
        <taxon>Bacillati</taxon>
        <taxon>Bacillota</taxon>
        <taxon>Bacilli</taxon>
        <taxon>Lactobacillales</taxon>
        <taxon>Enterococcaceae</taxon>
        <taxon>Enterococcus</taxon>
    </lineage>
</organism>
<protein>
    <submittedName>
        <fullName evidence="6">P-II family nitrogen regulator</fullName>
    </submittedName>
</protein>
<evidence type="ECO:0000313" key="7">
    <source>
        <dbReference type="Proteomes" id="UP001595969"/>
    </source>
</evidence>
<keyword evidence="7" id="KW-1185">Reference proteome</keyword>
<evidence type="ECO:0000256" key="1">
    <source>
        <dbReference type="ARBA" id="ARBA00002440"/>
    </source>
</evidence>
<dbReference type="InterPro" id="IPR002187">
    <property type="entry name" value="N-reg_PII"/>
</dbReference>
<comment type="function">
    <text evidence="1">Could be involved in the regulation of nitrogen fixation.</text>
</comment>
<reference evidence="7" key="1">
    <citation type="journal article" date="2019" name="Int. J. Syst. Evol. Microbiol.">
        <title>The Global Catalogue of Microorganisms (GCM) 10K type strain sequencing project: providing services to taxonomists for standard genome sequencing and annotation.</title>
        <authorList>
            <consortium name="The Broad Institute Genomics Platform"/>
            <consortium name="The Broad Institute Genome Sequencing Center for Infectious Disease"/>
            <person name="Wu L."/>
            <person name="Ma J."/>
        </authorList>
    </citation>
    <scope>NUCLEOTIDE SEQUENCE [LARGE SCALE GENOMIC DNA]</scope>
    <source>
        <strain evidence="7">CGMCC 1.19032</strain>
    </source>
</reference>
<evidence type="ECO:0000256" key="5">
    <source>
        <dbReference type="RuleBase" id="RU003936"/>
    </source>
</evidence>
<dbReference type="InterPro" id="IPR015867">
    <property type="entry name" value="N-reg_PII/ATP_PRibTrfase_C"/>
</dbReference>
<dbReference type="PANTHER" id="PTHR30115:SF13">
    <property type="entry name" value="PII-LIKE PROTEIN GLNBI"/>
    <property type="match status" value="1"/>
</dbReference>
<dbReference type="Gene3D" id="3.30.70.120">
    <property type="match status" value="1"/>
</dbReference>
<comment type="caution">
    <text evidence="6">The sequence shown here is derived from an EMBL/GenBank/DDBJ whole genome shotgun (WGS) entry which is preliminary data.</text>
</comment>
<evidence type="ECO:0000256" key="2">
    <source>
        <dbReference type="ARBA" id="ARBA00023015"/>
    </source>
</evidence>
<dbReference type="InterPro" id="IPR017918">
    <property type="entry name" value="N-reg_PII_CS"/>
</dbReference>
<sequence>MKKVEAIIRLEKLEDLKEALSFTGYATGMTVTQVLGFGNQKGVTEFVRGQEIVTSLLPKIQVMWIVKEEIVDNLVKLIIEVCRTGEVGDGKIFVMDVEEVIRIRTGEKGEQAI</sequence>